<proteinExistence type="predicted"/>
<dbReference type="PANTHER" id="PTHR23159:SF66">
    <property type="entry name" value="OS04G0158400 PROTEIN"/>
    <property type="match status" value="1"/>
</dbReference>
<keyword evidence="1" id="KW-0175">Coiled coil</keyword>
<accession>A0ABY8U028</accession>
<feature type="coiled-coil region" evidence="1">
    <location>
        <begin position="714"/>
        <end position="741"/>
    </location>
</feature>
<evidence type="ECO:0000256" key="1">
    <source>
        <dbReference type="SAM" id="Coils"/>
    </source>
</evidence>
<feature type="coiled-coil region" evidence="1">
    <location>
        <begin position="398"/>
        <end position="485"/>
    </location>
</feature>
<dbReference type="Proteomes" id="UP001244341">
    <property type="component" value="Chromosome 5b"/>
</dbReference>
<reference evidence="3 4" key="1">
    <citation type="submission" date="2023-05" db="EMBL/GenBank/DDBJ databases">
        <title>A 100% complete, gapless, phased diploid assembly of the Scenedesmus obliquus UTEX 3031 genome.</title>
        <authorList>
            <person name="Biondi T.C."/>
            <person name="Hanschen E.R."/>
            <person name="Kwon T."/>
            <person name="Eng W."/>
            <person name="Kruse C.P.S."/>
            <person name="Koehler S.I."/>
            <person name="Kunde Y."/>
            <person name="Gleasner C.D."/>
            <person name="You Mak K.T."/>
            <person name="Polle J."/>
            <person name="Hovde B.T."/>
            <person name="Starkenburg S.R."/>
        </authorList>
    </citation>
    <scope>NUCLEOTIDE SEQUENCE [LARGE SCALE GENOMIC DNA]</scope>
    <source>
        <strain evidence="3 4">DOE0152z</strain>
    </source>
</reference>
<keyword evidence="4" id="KW-1185">Reference proteome</keyword>
<gene>
    <name evidence="3" type="ORF">OEZ85_003270</name>
</gene>
<dbReference type="Gene3D" id="1.10.287.1490">
    <property type="match status" value="1"/>
</dbReference>
<feature type="compositionally biased region" description="Low complexity" evidence="2">
    <location>
        <begin position="132"/>
        <end position="144"/>
    </location>
</feature>
<evidence type="ECO:0000313" key="4">
    <source>
        <dbReference type="Proteomes" id="UP001244341"/>
    </source>
</evidence>
<feature type="region of interest" description="Disordered" evidence="2">
    <location>
        <begin position="116"/>
        <end position="149"/>
    </location>
</feature>
<evidence type="ECO:0008006" key="5">
    <source>
        <dbReference type="Google" id="ProtNLM"/>
    </source>
</evidence>
<feature type="region of interest" description="Disordered" evidence="2">
    <location>
        <begin position="76"/>
        <end position="97"/>
    </location>
</feature>
<protein>
    <recommendedName>
        <fullName evidence="5">Kinesin motor domain-containing protein</fullName>
    </recommendedName>
</protein>
<organism evidence="3 4">
    <name type="scientific">Tetradesmus obliquus</name>
    <name type="common">Green alga</name>
    <name type="synonym">Acutodesmus obliquus</name>
    <dbReference type="NCBI Taxonomy" id="3088"/>
    <lineage>
        <taxon>Eukaryota</taxon>
        <taxon>Viridiplantae</taxon>
        <taxon>Chlorophyta</taxon>
        <taxon>core chlorophytes</taxon>
        <taxon>Chlorophyceae</taxon>
        <taxon>CS clade</taxon>
        <taxon>Sphaeropleales</taxon>
        <taxon>Scenedesmaceae</taxon>
        <taxon>Tetradesmus</taxon>
    </lineage>
</organism>
<dbReference type="PANTHER" id="PTHR23159">
    <property type="entry name" value="CENTROSOMAL PROTEIN 2"/>
    <property type="match status" value="1"/>
</dbReference>
<feature type="compositionally biased region" description="Basic and acidic residues" evidence="2">
    <location>
        <begin position="501"/>
        <end position="515"/>
    </location>
</feature>
<evidence type="ECO:0000313" key="3">
    <source>
        <dbReference type="EMBL" id="WIA14786.1"/>
    </source>
</evidence>
<feature type="region of interest" description="Disordered" evidence="2">
    <location>
        <begin position="499"/>
        <end position="518"/>
    </location>
</feature>
<evidence type="ECO:0000256" key="2">
    <source>
        <dbReference type="SAM" id="MobiDB-lite"/>
    </source>
</evidence>
<dbReference type="EMBL" id="CP126212">
    <property type="protein sequence ID" value="WIA14786.1"/>
    <property type="molecule type" value="Genomic_DNA"/>
</dbReference>
<feature type="compositionally biased region" description="Low complexity" evidence="2">
    <location>
        <begin position="76"/>
        <end position="88"/>
    </location>
</feature>
<feature type="coiled-coil region" evidence="1">
    <location>
        <begin position="296"/>
        <end position="344"/>
    </location>
</feature>
<name>A0ABY8U028_TETOB</name>
<sequence length="749" mass="77209">MLLLWDSTEVRNADSLQRKLTFNTATGHDSILAGSLACDDDSSCLLDSSLPLFSESPAIAGKQPPRSRFRRKAKLAAAPANKPAQARQLQQTAPADMDSSNASSCCLHVLLATPAGSAQEQQQHPARDTSLAAAAAPAAGSAGAPKDRGATDMSVLQALLDESCCSAASFLQHACATGMAPQPAAAAAGKLSSSRLKCSLTSSIEYAESMRGSGCSDVTGFKGFWTASVATDAEPTAAEASPCSGARSAATAAAAAAAAMRLRSEAECDSAGEFVLFRAGGGGSMADLGLLNPVAVQDLADRLAAAELRATQQQQQVVKAQQVALQKELQLQLLRQALAASEQEGSSVMDALAAAMDLAAAAGGSGSPRSSLDGTAAAAAVAGAAAASAAVGEPGSSTVEADAELQQLRLQNAALQQHSQALHSTMQEAAQQLDLLEGKVQQLEAEKDAAVVETQDALQRLGCAQQDWESQLQQLREEAAAVLAAEQQHWQAQLQQAGELHASELDEQQAQHEEEVGSLLSRLQEAQQQAAAAQQHCEQLRQELQESEEQCEQLQGEVQDGRAACEAAQAELTALHEALQGSRSDSAADVEQLRRQVASLAAAKAELTAANQALQDAEAGYAAAQMAAGAKSRQLAAQLEVAVDFLEDSVRRLGQHNAQLVQQLQEALAAPAAAVAEARGAQASTAAASAAADAVQVQRANGDGAAGPVSPRTLQSIIAAATRVNEKNKKLKRQLQAMQGVGGEALSSK</sequence>